<sequence length="271" mass="29442">MSDKIKDALQEEASTFRAVAHDVAVSGAYLYPVKGIFYFTSHKDLWRPFVSRAAQTIGLGLAVTTTMFFLTYVPQAALMTFTSGPLAPISAALLVLSESSTITNFLARSYLLADTLTDTFDGTLVARGQAPLVAQGRQLKSPGKGAVARLGKMLSRPLERAKPAALLRAIVLLPLNLIPVVGTLLYVYVQGKRMGPVAHARYFQLKGWDARTREAWVKKNRGGYTGLGMAAFLFEMVPFASLMFSFTNTVGAALWAADLEKVMQEGLSVKI</sequence>
<keyword evidence="4 5" id="KW-0472">Membrane</keyword>
<dbReference type="PANTHER" id="PTHR34292:SF2">
    <property type="entry name" value="OUTER SPORE WALL PROTEIN LDS1"/>
    <property type="match status" value="1"/>
</dbReference>
<dbReference type="HOGENOM" id="CLU_062645_0_0_1"/>
<gene>
    <name evidence="6" type="ORF">ACLA_092350</name>
</gene>
<dbReference type="PANTHER" id="PTHR34292">
    <property type="entry name" value="OUTER SPORE WALL PROTEIN LDS1"/>
    <property type="match status" value="1"/>
</dbReference>
<name>A1CF88_ASPCL</name>
<dbReference type="eggNOG" id="ENOG502QVX4">
    <property type="taxonomic scope" value="Eukaryota"/>
</dbReference>
<accession>A1CF88</accession>
<organism evidence="6 7">
    <name type="scientific">Aspergillus clavatus (strain ATCC 1007 / CBS 513.65 / DSM 816 / NCTC 3887 / NRRL 1 / QM 1276 / 107)</name>
    <dbReference type="NCBI Taxonomy" id="344612"/>
    <lineage>
        <taxon>Eukaryota</taxon>
        <taxon>Fungi</taxon>
        <taxon>Dikarya</taxon>
        <taxon>Ascomycota</taxon>
        <taxon>Pezizomycotina</taxon>
        <taxon>Eurotiomycetes</taxon>
        <taxon>Eurotiomycetidae</taxon>
        <taxon>Eurotiales</taxon>
        <taxon>Aspergillaceae</taxon>
        <taxon>Aspergillus</taxon>
        <taxon>Aspergillus subgen. Fumigati</taxon>
    </lineage>
</organism>
<evidence type="ECO:0000256" key="1">
    <source>
        <dbReference type="ARBA" id="ARBA00004141"/>
    </source>
</evidence>
<dbReference type="GeneID" id="4705212"/>
<dbReference type="GO" id="GO:0005811">
    <property type="term" value="C:lipid droplet"/>
    <property type="evidence" value="ECO:0007669"/>
    <property type="project" value="TreeGrafter"/>
</dbReference>
<dbReference type="AlphaFoldDB" id="A1CF88"/>
<feature type="transmembrane region" description="Helical" evidence="5">
    <location>
        <begin position="165"/>
        <end position="189"/>
    </location>
</feature>
<keyword evidence="2 5" id="KW-0812">Transmembrane</keyword>
<keyword evidence="3 5" id="KW-1133">Transmembrane helix</keyword>
<keyword evidence="7" id="KW-1185">Reference proteome</keyword>
<dbReference type="Proteomes" id="UP000006701">
    <property type="component" value="Unassembled WGS sequence"/>
</dbReference>
<evidence type="ECO:0000313" key="7">
    <source>
        <dbReference type="Proteomes" id="UP000006701"/>
    </source>
</evidence>
<dbReference type="OrthoDB" id="10012223at2759"/>
<reference evidence="6 7" key="1">
    <citation type="journal article" date="2008" name="PLoS Genet.">
        <title>Genomic islands in the pathogenic filamentous fungus Aspergillus fumigatus.</title>
        <authorList>
            <person name="Fedorova N.D."/>
            <person name="Khaldi N."/>
            <person name="Joardar V.S."/>
            <person name="Maiti R."/>
            <person name="Amedeo P."/>
            <person name="Anderson M.J."/>
            <person name="Crabtree J."/>
            <person name="Silva J.C."/>
            <person name="Badger J.H."/>
            <person name="Albarraq A."/>
            <person name="Angiuoli S."/>
            <person name="Bussey H."/>
            <person name="Bowyer P."/>
            <person name="Cotty P.J."/>
            <person name="Dyer P.S."/>
            <person name="Egan A."/>
            <person name="Galens K."/>
            <person name="Fraser-Liggett C.M."/>
            <person name="Haas B.J."/>
            <person name="Inman J.M."/>
            <person name="Kent R."/>
            <person name="Lemieux S."/>
            <person name="Malavazi I."/>
            <person name="Orvis J."/>
            <person name="Roemer T."/>
            <person name="Ronning C.M."/>
            <person name="Sundaram J.P."/>
            <person name="Sutton G."/>
            <person name="Turner G."/>
            <person name="Venter J.C."/>
            <person name="White O.R."/>
            <person name="Whitty B.R."/>
            <person name="Youngman P."/>
            <person name="Wolfe K.H."/>
            <person name="Goldman G.H."/>
            <person name="Wortman J.R."/>
            <person name="Jiang B."/>
            <person name="Denning D.W."/>
            <person name="Nierman W.C."/>
        </authorList>
    </citation>
    <scope>NUCLEOTIDE SEQUENCE [LARGE SCALE GENOMIC DNA]</scope>
    <source>
        <strain evidence="7">ATCC 1007 / CBS 513.65 / DSM 816 / NCTC 3887 / NRRL 1</strain>
    </source>
</reference>
<dbReference type="RefSeq" id="XP_001272963.1">
    <property type="nucleotide sequence ID" value="XM_001272962.1"/>
</dbReference>
<dbReference type="InterPro" id="IPR059112">
    <property type="entry name" value="CysZ/EI24"/>
</dbReference>
<evidence type="ECO:0000313" key="6">
    <source>
        <dbReference type="EMBL" id="EAW11537.1"/>
    </source>
</evidence>
<dbReference type="GO" id="GO:0005619">
    <property type="term" value="C:ascospore wall"/>
    <property type="evidence" value="ECO:0007669"/>
    <property type="project" value="TreeGrafter"/>
</dbReference>
<dbReference type="OMA" id="GRYFQLK"/>
<dbReference type="InterPro" id="IPR052786">
    <property type="entry name" value="Spore_wall_assembly"/>
</dbReference>
<evidence type="ECO:0000256" key="3">
    <source>
        <dbReference type="ARBA" id="ARBA00022989"/>
    </source>
</evidence>
<evidence type="ECO:0000256" key="4">
    <source>
        <dbReference type="ARBA" id="ARBA00023136"/>
    </source>
</evidence>
<dbReference type="VEuPathDB" id="FungiDB:ACLA_092350"/>
<proteinExistence type="predicted"/>
<dbReference type="EMBL" id="DS027052">
    <property type="protein sequence ID" value="EAW11537.1"/>
    <property type="molecule type" value="Genomic_DNA"/>
</dbReference>
<dbReference type="KEGG" id="act:ACLA_092350"/>
<comment type="subcellular location">
    <subcellularLocation>
        <location evidence="1">Membrane</location>
        <topology evidence="1">Multi-pass membrane protein</topology>
    </subcellularLocation>
</comment>
<evidence type="ECO:0008006" key="8">
    <source>
        <dbReference type="Google" id="ProtNLM"/>
    </source>
</evidence>
<protein>
    <recommendedName>
        <fullName evidence="8">Regulator of rDNA transcription protein 8</fullName>
    </recommendedName>
</protein>
<feature type="transmembrane region" description="Helical" evidence="5">
    <location>
        <begin position="49"/>
        <end position="70"/>
    </location>
</feature>
<dbReference type="Pfam" id="PF07264">
    <property type="entry name" value="EI24"/>
    <property type="match status" value="1"/>
</dbReference>
<evidence type="ECO:0000256" key="5">
    <source>
        <dbReference type="SAM" id="Phobius"/>
    </source>
</evidence>
<dbReference type="GO" id="GO:0005628">
    <property type="term" value="C:prospore membrane"/>
    <property type="evidence" value="ECO:0007669"/>
    <property type="project" value="TreeGrafter"/>
</dbReference>
<evidence type="ECO:0000256" key="2">
    <source>
        <dbReference type="ARBA" id="ARBA00022692"/>
    </source>
</evidence>